<gene>
    <name evidence="6" type="ORF">ACFOGP_09320</name>
</gene>
<dbReference type="SUPFAM" id="SSF161084">
    <property type="entry name" value="MAPEG domain-like"/>
    <property type="match status" value="1"/>
</dbReference>
<dbReference type="InterPro" id="IPR001129">
    <property type="entry name" value="Membr-assoc_MAPEG"/>
</dbReference>
<organism evidence="6 7">
    <name type="scientific">Psychromarinibacter halotolerans</name>
    <dbReference type="NCBI Taxonomy" id="1775175"/>
    <lineage>
        <taxon>Bacteria</taxon>
        <taxon>Pseudomonadati</taxon>
        <taxon>Pseudomonadota</taxon>
        <taxon>Alphaproteobacteria</taxon>
        <taxon>Rhodobacterales</taxon>
        <taxon>Paracoccaceae</taxon>
        <taxon>Psychromarinibacter</taxon>
    </lineage>
</organism>
<dbReference type="Gene3D" id="1.20.120.550">
    <property type="entry name" value="Membrane associated eicosanoid/glutathione metabolism-like domain"/>
    <property type="match status" value="1"/>
</dbReference>
<dbReference type="PANTHER" id="PTHR31004:SF1">
    <property type="entry name" value="TRANSMEMBRANE PROTEIN 79"/>
    <property type="match status" value="1"/>
</dbReference>
<dbReference type="InterPro" id="IPR023352">
    <property type="entry name" value="MAPEG-like_dom_sf"/>
</dbReference>
<sequence length="165" mass="17763">MGKQGKIAIGAGLGAVWSVALIWIAVTYVQIPVFSRVVVEQFFLIGPGISLLLVIGAIAMRRFFSPTLIDGTPPPLGSAAEIDQRVLRNTVEQSVLAACLWPVISYLLLTDGLGVVLCLSIGFVIARLAFWIGYHVSPPLRAFGFAATMYPTVLALVWALILRVI</sequence>
<name>A0ABV7GMP2_9RHOB</name>
<comment type="subcellular location">
    <subcellularLocation>
        <location evidence="1">Membrane</location>
    </subcellularLocation>
</comment>
<keyword evidence="3 5" id="KW-1133">Transmembrane helix</keyword>
<dbReference type="PANTHER" id="PTHR31004">
    <property type="entry name" value="TRANSMEMBRANE PROTEIN 79"/>
    <property type="match status" value="1"/>
</dbReference>
<feature type="transmembrane region" description="Helical" evidence="5">
    <location>
        <begin position="140"/>
        <end position="162"/>
    </location>
</feature>
<evidence type="ECO:0000313" key="6">
    <source>
        <dbReference type="EMBL" id="MFC3142908.1"/>
    </source>
</evidence>
<accession>A0ABV7GMP2</accession>
<comment type="caution">
    <text evidence="6">The sequence shown here is derived from an EMBL/GenBank/DDBJ whole genome shotgun (WGS) entry which is preliminary data.</text>
</comment>
<evidence type="ECO:0000256" key="5">
    <source>
        <dbReference type="SAM" id="Phobius"/>
    </source>
</evidence>
<feature type="transmembrane region" description="Helical" evidence="5">
    <location>
        <begin position="41"/>
        <end position="60"/>
    </location>
</feature>
<keyword evidence="7" id="KW-1185">Reference proteome</keyword>
<keyword evidence="2 5" id="KW-0812">Transmembrane</keyword>
<dbReference type="EMBL" id="JBHRTB010000010">
    <property type="protein sequence ID" value="MFC3142908.1"/>
    <property type="molecule type" value="Genomic_DNA"/>
</dbReference>
<keyword evidence="4 5" id="KW-0472">Membrane</keyword>
<reference evidence="7" key="1">
    <citation type="journal article" date="2019" name="Int. J. Syst. Evol. Microbiol.">
        <title>The Global Catalogue of Microorganisms (GCM) 10K type strain sequencing project: providing services to taxonomists for standard genome sequencing and annotation.</title>
        <authorList>
            <consortium name="The Broad Institute Genomics Platform"/>
            <consortium name="The Broad Institute Genome Sequencing Center for Infectious Disease"/>
            <person name="Wu L."/>
            <person name="Ma J."/>
        </authorList>
    </citation>
    <scope>NUCLEOTIDE SEQUENCE [LARGE SCALE GENOMIC DNA]</scope>
    <source>
        <strain evidence="7">KCTC 52366</strain>
    </source>
</reference>
<dbReference type="RefSeq" id="WP_275632889.1">
    <property type="nucleotide sequence ID" value="NZ_JARGYD010000004.1"/>
</dbReference>
<dbReference type="Proteomes" id="UP001595632">
    <property type="component" value="Unassembled WGS sequence"/>
</dbReference>
<proteinExistence type="predicted"/>
<dbReference type="Pfam" id="PF01124">
    <property type="entry name" value="MAPEG"/>
    <property type="match status" value="1"/>
</dbReference>
<evidence type="ECO:0000313" key="7">
    <source>
        <dbReference type="Proteomes" id="UP001595632"/>
    </source>
</evidence>
<protein>
    <submittedName>
        <fullName evidence="6">MAPEG family protein</fullName>
    </submittedName>
</protein>
<evidence type="ECO:0000256" key="4">
    <source>
        <dbReference type="ARBA" id="ARBA00023136"/>
    </source>
</evidence>
<evidence type="ECO:0000256" key="1">
    <source>
        <dbReference type="ARBA" id="ARBA00004370"/>
    </source>
</evidence>
<feature type="transmembrane region" description="Helical" evidence="5">
    <location>
        <begin position="7"/>
        <end position="29"/>
    </location>
</feature>
<evidence type="ECO:0000256" key="3">
    <source>
        <dbReference type="ARBA" id="ARBA00022989"/>
    </source>
</evidence>
<feature type="transmembrane region" description="Helical" evidence="5">
    <location>
        <begin position="113"/>
        <end position="134"/>
    </location>
</feature>
<evidence type="ECO:0000256" key="2">
    <source>
        <dbReference type="ARBA" id="ARBA00022692"/>
    </source>
</evidence>